<keyword evidence="2" id="KW-0812">Transmembrane</keyword>
<evidence type="ECO:0000256" key="2">
    <source>
        <dbReference type="SAM" id="Phobius"/>
    </source>
</evidence>
<evidence type="ECO:0000256" key="1">
    <source>
        <dbReference type="ARBA" id="ARBA00022801"/>
    </source>
</evidence>
<sequence length="377" mass="40192">MPAVTTVARRSAAVLRRGAVGRWLSRLLDGDPFAERAALALLVVFALALTLLAIREPDLCPPSALVFPLVLGGYVLHTRRQYLLIGVLAACLAADSLLREPRGLRLGAVLVVGGAALIVLLTSRHRTRLGLRGTRGDSMLLELSERSRALGKLPEGLLDWRLHQALIPAGGALFSGDFLLSAHRQEQDLLEVVLVDVSGKGNRAAARSMHLSGAFAVLLGSVPPEHFLPTANDYLARLDWEDGFATAVHLALRPSDGRYELFSAGHPPAGQYRRAGGGSWLRVDPGGPALGLLPGVPYTPAHGRLDLGDALLLYSDGLVEVPGEDIDEGIERLLEEAGPLLRYGGRVDPAAELLRRVAADVPDDRTVVVVRRLGAGS</sequence>
<feature type="transmembrane region" description="Helical" evidence="2">
    <location>
        <begin position="33"/>
        <end position="54"/>
    </location>
</feature>
<feature type="transmembrane region" description="Helical" evidence="2">
    <location>
        <begin position="104"/>
        <end position="122"/>
    </location>
</feature>
<dbReference type="InterPro" id="IPR001932">
    <property type="entry name" value="PPM-type_phosphatase-like_dom"/>
</dbReference>
<accession>A0AAU8JY13</accession>
<dbReference type="SUPFAM" id="SSF81606">
    <property type="entry name" value="PP2C-like"/>
    <property type="match status" value="1"/>
</dbReference>
<evidence type="ECO:0000313" key="4">
    <source>
        <dbReference type="EMBL" id="XCM80840.1"/>
    </source>
</evidence>
<dbReference type="AlphaFoldDB" id="A0AAU8JY13"/>
<dbReference type="EMBL" id="CP159872">
    <property type="protein sequence ID" value="XCM80840.1"/>
    <property type="molecule type" value="Genomic_DNA"/>
</dbReference>
<dbReference type="Gene3D" id="3.60.40.10">
    <property type="entry name" value="PPM-type phosphatase domain"/>
    <property type="match status" value="1"/>
</dbReference>
<keyword evidence="1 4" id="KW-0378">Hydrolase</keyword>
<dbReference type="Pfam" id="PF07228">
    <property type="entry name" value="SpoIIE"/>
    <property type="match status" value="1"/>
</dbReference>
<keyword evidence="2" id="KW-0472">Membrane</keyword>
<dbReference type="SMART" id="SM00331">
    <property type="entry name" value="PP2C_SIG"/>
    <property type="match status" value="1"/>
</dbReference>
<reference evidence="4" key="1">
    <citation type="submission" date="2024-06" db="EMBL/GenBank/DDBJ databases">
        <title>The genome sequences of Kitasatospora sp. strain HUAS MG31.</title>
        <authorList>
            <person name="Mo P."/>
        </authorList>
    </citation>
    <scope>NUCLEOTIDE SEQUENCE</scope>
    <source>
        <strain evidence="4">HUAS MG31</strain>
    </source>
</reference>
<name>A0AAU8JY13_9ACTN</name>
<dbReference type="PANTHER" id="PTHR43156">
    <property type="entry name" value="STAGE II SPORULATION PROTEIN E-RELATED"/>
    <property type="match status" value="1"/>
</dbReference>
<feature type="domain" description="PPM-type phosphatase" evidence="3">
    <location>
        <begin position="159"/>
        <end position="372"/>
    </location>
</feature>
<dbReference type="KEGG" id="kcm:ABWK59_18925"/>
<dbReference type="RefSeq" id="WP_354641774.1">
    <property type="nucleotide sequence ID" value="NZ_CP159872.1"/>
</dbReference>
<protein>
    <submittedName>
        <fullName evidence="4">PP2C family protein-serine/threonine phosphatase</fullName>
        <ecNumber evidence="4">3.1.3.16</ecNumber>
    </submittedName>
</protein>
<dbReference type="PANTHER" id="PTHR43156:SF2">
    <property type="entry name" value="STAGE II SPORULATION PROTEIN E"/>
    <property type="match status" value="1"/>
</dbReference>
<evidence type="ECO:0000259" key="3">
    <source>
        <dbReference type="SMART" id="SM00331"/>
    </source>
</evidence>
<keyword evidence="2" id="KW-1133">Transmembrane helix</keyword>
<dbReference type="GO" id="GO:0004722">
    <property type="term" value="F:protein serine/threonine phosphatase activity"/>
    <property type="evidence" value="ECO:0007669"/>
    <property type="project" value="UniProtKB-EC"/>
</dbReference>
<proteinExistence type="predicted"/>
<dbReference type="EC" id="3.1.3.16" evidence="4"/>
<dbReference type="InterPro" id="IPR052016">
    <property type="entry name" value="Bact_Sigma-Reg"/>
</dbReference>
<organism evidence="4">
    <name type="scientific">Kitasatospora camelliae</name>
    <dbReference type="NCBI Taxonomy" id="3156397"/>
    <lineage>
        <taxon>Bacteria</taxon>
        <taxon>Bacillati</taxon>
        <taxon>Actinomycetota</taxon>
        <taxon>Actinomycetes</taxon>
        <taxon>Kitasatosporales</taxon>
        <taxon>Streptomycetaceae</taxon>
        <taxon>Kitasatospora</taxon>
    </lineage>
</organism>
<gene>
    <name evidence="4" type="ORF">ABWK59_18925</name>
</gene>
<dbReference type="InterPro" id="IPR036457">
    <property type="entry name" value="PPM-type-like_dom_sf"/>
</dbReference>